<sequence>MNIRSHDVDGIAASKGFAQFGTTQPTNGNSVAYTRSNRPRASEMYASSAQQYGTSNAATRPEPHMESWEQRLAEIRRAREERGPGNLCFILKRFNI</sequence>
<dbReference type="EMBL" id="KQ247130">
    <property type="protein sequence ID" value="KNC72390.1"/>
    <property type="molecule type" value="Genomic_DNA"/>
</dbReference>
<name>A0A0L0F6P4_9EUKA</name>
<evidence type="ECO:0000313" key="2">
    <source>
        <dbReference type="EMBL" id="KNC72390.1"/>
    </source>
</evidence>
<dbReference type="GeneID" id="25915554"/>
<accession>A0A0L0F6P4</accession>
<feature type="region of interest" description="Disordered" evidence="1">
    <location>
        <begin position="19"/>
        <end position="41"/>
    </location>
</feature>
<proteinExistence type="predicted"/>
<feature type="compositionally biased region" description="Polar residues" evidence="1">
    <location>
        <begin position="46"/>
        <end position="58"/>
    </location>
</feature>
<feature type="region of interest" description="Disordered" evidence="1">
    <location>
        <begin position="46"/>
        <end position="65"/>
    </location>
</feature>
<gene>
    <name evidence="2" type="ORF">SARC_15050</name>
</gene>
<feature type="compositionally biased region" description="Polar residues" evidence="1">
    <location>
        <begin position="20"/>
        <end position="36"/>
    </location>
</feature>
<reference evidence="2 3" key="1">
    <citation type="submission" date="2011-02" db="EMBL/GenBank/DDBJ databases">
        <title>The Genome Sequence of Sphaeroforma arctica JP610.</title>
        <authorList>
            <consortium name="The Broad Institute Genome Sequencing Platform"/>
            <person name="Russ C."/>
            <person name="Cuomo C."/>
            <person name="Young S.K."/>
            <person name="Zeng Q."/>
            <person name="Gargeya S."/>
            <person name="Alvarado L."/>
            <person name="Berlin A."/>
            <person name="Chapman S.B."/>
            <person name="Chen Z."/>
            <person name="Freedman E."/>
            <person name="Gellesch M."/>
            <person name="Goldberg J."/>
            <person name="Griggs A."/>
            <person name="Gujja S."/>
            <person name="Heilman E."/>
            <person name="Heiman D."/>
            <person name="Howarth C."/>
            <person name="Mehta T."/>
            <person name="Neiman D."/>
            <person name="Pearson M."/>
            <person name="Roberts A."/>
            <person name="Saif S."/>
            <person name="Shea T."/>
            <person name="Shenoy N."/>
            <person name="Sisk P."/>
            <person name="Stolte C."/>
            <person name="Sykes S."/>
            <person name="White J."/>
            <person name="Yandava C."/>
            <person name="Burger G."/>
            <person name="Gray M.W."/>
            <person name="Holland P.W.H."/>
            <person name="King N."/>
            <person name="Lang F.B.F."/>
            <person name="Roger A.J."/>
            <person name="Ruiz-Trillo I."/>
            <person name="Haas B."/>
            <person name="Nusbaum C."/>
            <person name="Birren B."/>
        </authorList>
    </citation>
    <scope>NUCLEOTIDE SEQUENCE [LARGE SCALE GENOMIC DNA]</scope>
    <source>
        <strain evidence="2 3">JP610</strain>
    </source>
</reference>
<keyword evidence="3" id="KW-1185">Reference proteome</keyword>
<organism evidence="2 3">
    <name type="scientific">Sphaeroforma arctica JP610</name>
    <dbReference type="NCBI Taxonomy" id="667725"/>
    <lineage>
        <taxon>Eukaryota</taxon>
        <taxon>Ichthyosporea</taxon>
        <taxon>Ichthyophonida</taxon>
        <taxon>Sphaeroforma</taxon>
    </lineage>
</organism>
<dbReference type="AlphaFoldDB" id="A0A0L0F6P4"/>
<evidence type="ECO:0000313" key="3">
    <source>
        <dbReference type="Proteomes" id="UP000054560"/>
    </source>
</evidence>
<evidence type="ECO:0000256" key="1">
    <source>
        <dbReference type="SAM" id="MobiDB-lite"/>
    </source>
</evidence>
<dbReference type="Proteomes" id="UP000054560">
    <property type="component" value="Unassembled WGS sequence"/>
</dbReference>
<dbReference type="RefSeq" id="XP_014146292.1">
    <property type="nucleotide sequence ID" value="XM_014290817.1"/>
</dbReference>
<protein>
    <submittedName>
        <fullName evidence="2">Uncharacterized protein</fullName>
    </submittedName>
</protein>